<gene>
    <name evidence="2" type="ORF">DHEL01_v207140</name>
</gene>
<proteinExistence type="predicted"/>
<organism evidence="2 3">
    <name type="scientific">Diaporthe helianthi</name>
    <dbReference type="NCBI Taxonomy" id="158607"/>
    <lineage>
        <taxon>Eukaryota</taxon>
        <taxon>Fungi</taxon>
        <taxon>Dikarya</taxon>
        <taxon>Ascomycota</taxon>
        <taxon>Pezizomycotina</taxon>
        <taxon>Sordariomycetes</taxon>
        <taxon>Sordariomycetidae</taxon>
        <taxon>Diaporthales</taxon>
        <taxon>Diaporthaceae</taxon>
        <taxon>Diaporthe</taxon>
    </lineage>
</organism>
<accession>A0A2P5HW29</accession>
<dbReference type="InParanoid" id="A0A2P5HW29"/>
<keyword evidence="3" id="KW-1185">Reference proteome</keyword>
<sequence length="95" mass="10579">MKLFWAAYLIQIASADQPAGQLIIDFWTTCMSVEGWCTSYTTAPKPVTKTRITSIPTTAFPVNLGRKLTATDMNFTRTSRLCKVTSNRGENELIS</sequence>
<dbReference type="EMBL" id="MAVT02000625">
    <property type="protein sequence ID" value="POS74463.1"/>
    <property type="molecule type" value="Genomic_DNA"/>
</dbReference>
<evidence type="ECO:0000313" key="2">
    <source>
        <dbReference type="EMBL" id="POS74463.1"/>
    </source>
</evidence>
<keyword evidence="1" id="KW-0732">Signal</keyword>
<feature type="signal peptide" evidence="1">
    <location>
        <begin position="1"/>
        <end position="15"/>
    </location>
</feature>
<feature type="chain" id="PRO_5015184339" description="Secreted protein" evidence="1">
    <location>
        <begin position="16"/>
        <end position="95"/>
    </location>
</feature>
<evidence type="ECO:0000256" key="1">
    <source>
        <dbReference type="SAM" id="SignalP"/>
    </source>
</evidence>
<evidence type="ECO:0008006" key="4">
    <source>
        <dbReference type="Google" id="ProtNLM"/>
    </source>
</evidence>
<reference evidence="2" key="1">
    <citation type="submission" date="2017-09" db="EMBL/GenBank/DDBJ databases">
        <title>Polyketide synthases of a Diaporthe helianthi virulent isolate.</title>
        <authorList>
            <person name="Baroncelli R."/>
        </authorList>
    </citation>
    <scope>NUCLEOTIDE SEQUENCE [LARGE SCALE GENOMIC DNA]</scope>
    <source>
        <strain evidence="2">7/96</strain>
    </source>
</reference>
<protein>
    <recommendedName>
        <fullName evidence="4">Secreted protein</fullName>
    </recommendedName>
</protein>
<evidence type="ECO:0000313" key="3">
    <source>
        <dbReference type="Proteomes" id="UP000094444"/>
    </source>
</evidence>
<name>A0A2P5HW29_DIAHE</name>
<dbReference type="AlphaFoldDB" id="A0A2P5HW29"/>
<comment type="caution">
    <text evidence="2">The sequence shown here is derived from an EMBL/GenBank/DDBJ whole genome shotgun (WGS) entry which is preliminary data.</text>
</comment>
<dbReference type="Proteomes" id="UP000094444">
    <property type="component" value="Unassembled WGS sequence"/>
</dbReference>